<comment type="caution">
    <text evidence="1">The sequence shown here is derived from an EMBL/GenBank/DDBJ whole genome shotgun (WGS) entry which is preliminary data.</text>
</comment>
<gene>
    <name evidence="1" type="ORF">ADIS_0398</name>
</gene>
<dbReference type="EMBL" id="AQHR01000015">
    <property type="protein sequence ID" value="EON79169.1"/>
    <property type="molecule type" value="Genomic_DNA"/>
</dbReference>
<keyword evidence="2" id="KW-1185">Reference proteome</keyword>
<dbReference type="Proteomes" id="UP000013909">
    <property type="component" value="Unassembled WGS sequence"/>
</dbReference>
<evidence type="ECO:0000313" key="1">
    <source>
        <dbReference type="EMBL" id="EON79169.1"/>
    </source>
</evidence>
<organism evidence="1 2">
    <name type="scientific">Lunatimonas lonarensis</name>
    <dbReference type="NCBI Taxonomy" id="1232681"/>
    <lineage>
        <taxon>Bacteria</taxon>
        <taxon>Pseudomonadati</taxon>
        <taxon>Bacteroidota</taxon>
        <taxon>Cytophagia</taxon>
        <taxon>Cytophagales</taxon>
        <taxon>Cyclobacteriaceae</taxon>
    </lineage>
</organism>
<dbReference type="AlphaFoldDB" id="R7ZYN8"/>
<dbReference type="RefSeq" id="WP_010852550.1">
    <property type="nucleotide sequence ID" value="NZ_AQHR01000015.1"/>
</dbReference>
<proteinExistence type="predicted"/>
<reference evidence="1 2" key="1">
    <citation type="submission" date="2013-02" db="EMBL/GenBank/DDBJ databases">
        <title>A novel strain isolated from Lonar lake, Maharashtra, India.</title>
        <authorList>
            <person name="Singh A."/>
        </authorList>
    </citation>
    <scope>NUCLEOTIDE SEQUENCE [LARGE SCALE GENOMIC DNA]</scope>
    <source>
        <strain evidence="1 2">AK24</strain>
    </source>
</reference>
<sequence length="72" mass="8539">MEIKGVDVESIPRYTLPKINIDEFLMEDLDDESLTKPFRFGKAIDVDIDFFKASRKIERQDSTLYYYGIREL</sequence>
<dbReference type="STRING" id="1232681.ADIS_0398"/>
<protein>
    <submittedName>
        <fullName evidence="1">Uncharacterized protein</fullName>
    </submittedName>
</protein>
<name>R7ZYN8_9BACT</name>
<accession>R7ZYN8</accession>
<evidence type="ECO:0000313" key="2">
    <source>
        <dbReference type="Proteomes" id="UP000013909"/>
    </source>
</evidence>